<dbReference type="Pfam" id="PF07995">
    <property type="entry name" value="GSDH"/>
    <property type="match status" value="1"/>
</dbReference>
<sequence length="394" mass="42160">MSVGRTPARRPFPALLRAASRILPLTVALLSGTACAQGTEGRGEVVESQAARFRVTTFAGGLSHPWGGAFLPDGRMLVTERPGRLRLIDRDGSVSPPLGGVPEVAAAGQGGLLDIQLAPDFASTRELYFCHAAAVRGGNVTRLVRARLAGDARSLDSAQPIFDALPAQTGNGHYGCRISFGRDGKLYLTTGDRQRVSERAQDLSDLAGKLLRLERDGRPAEGNPALPGARPEIFAYGIRSPQGLAVNPATGTMWEVEMGPRGGDEVNLVRPGANYGWPVVGHGTAYSGLQIHEAPSRPDMQDPLRFWTPAISPSGVAFYNGDAFPGWKGDLFMGTLSSAGLMRLEVEGDQIRGEERLLWGQTRIRHVVQGPEGALYLLTDENRGRILKLEPAGE</sequence>
<dbReference type="PROSITE" id="PS51257">
    <property type="entry name" value="PROKAR_LIPOPROTEIN"/>
    <property type="match status" value="1"/>
</dbReference>
<keyword evidence="1" id="KW-0732">Signal</keyword>
<proteinExistence type="predicted"/>
<dbReference type="InterPro" id="IPR011042">
    <property type="entry name" value="6-blade_b-propeller_TolB-like"/>
</dbReference>
<name>A0ABV7G5J0_9PROT</name>
<dbReference type="PANTHER" id="PTHR19328:SF75">
    <property type="entry name" value="ALDOSE SUGAR DEHYDROGENASE YLII"/>
    <property type="match status" value="1"/>
</dbReference>
<evidence type="ECO:0000259" key="2">
    <source>
        <dbReference type="Pfam" id="PF07995"/>
    </source>
</evidence>
<comment type="caution">
    <text evidence="3">The sequence shown here is derived from an EMBL/GenBank/DDBJ whole genome shotgun (WGS) entry which is preliminary data.</text>
</comment>
<dbReference type="Proteomes" id="UP001595593">
    <property type="component" value="Unassembled WGS sequence"/>
</dbReference>
<gene>
    <name evidence="3" type="ORF">ACFOD4_16875</name>
</gene>
<dbReference type="RefSeq" id="WP_379598284.1">
    <property type="nucleotide sequence ID" value="NZ_JBHRTN010000018.1"/>
</dbReference>
<evidence type="ECO:0000256" key="1">
    <source>
        <dbReference type="SAM" id="SignalP"/>
    </source>
</evidence>
<dbReference type="EC" id="1.1.5.-" evidence="3"/>
<evidence type="ECO:0000313" key="4">
    <source>
        <dbReference type="Proteomes" id="UP001595593"/>
    </source>
</evidence>
<keyword evidence="4" id="KW-1185">Reference proteome</keyword>
<dbReference type="EMBL" id="JBHRTN010000018">
    <property type="protein sequence ID" value="MFC3126740.1"/>
    <property type="molecule type" value="Genomic_DNA"/>
</dbReference>
<feature type="signal peptide" evidence="1">
    <location>
        <begin position="1"/>
        <end position="36"/>
    </location>
</feature>
<accession>A0ABV7G5J0</accession>
<dbReference type="GO" id="GO:0016491">
    <property type="term" value="F:oxidoreductase activity"/>
    <property type="evidence" value="ECO:0007669"/>
    <property type="project" value="UniProtKB-KW"/>
</dbReference>
<evidence type="ECO:0000313" key="3">
    <source>
        <dbReference type="EMBL" id="MFC3126740.1"/>
    </source>
</evidence>
<feature type="domain" description="Glucose/Sorbosone dehydrogenase" evidence="2">
    <location>
        <begin position="62"/>
        <end position="388"/>
    </location>
</feature>
<keyword evidence="3" id="KW-0560">Oxidoreductase</keyword>
<dbReference type="SUPFAM" id="SSF50952">
    <property type="entry name" value="Soluble quinoprotein glucose dehydrogenase"/>
    <property type="match status" value="1"/>
</dbReference>
<feature type="chain" id="PRO_5047263488" evidence="1">
    <location>
        <begin position="37"/>
        <end position="394"/>
    </location>
</feature>
<dbReference type="Gene3D" id="2.120.10.30">
    <property type="entry name" value="TolB, C-terminal domain"/>
    <property type="match status" value="1"/>
</dbReference>
<reference evidence="4" key="1">
    <citation type="journal article" date="2019" name="Int. J. Syst. Evol. Microbiol.">
        <title>The Global Catalogue of Microorganisms (GCM) 10K type strain sequencing project: providing services to taxonomists for standard genome sequencing and annotation.</title>
        <authorList>
            <consortium name="The Broad Institute Genomics Platform"/>
            <consortium name="The Broad Institute Genome Sequencing Center for Infectious Disease"/>
            <person name="Wu L."/>
            <person name="Ma J."/>
        </authorList>
    </citation>
    <scope>NUCLEOTIDE SEQUENCE [LARGE SCALE GENOMIC DNA]</scope>
    <source>
        <strain evidence="4">KCTC 52094</strain>
    </source>
</reference>
<dbReference type="InterPro" id="IPR011041">
    <property type="entry name" value="Quinoprot_gluc/sorb_DH_b-prop"/>
</dbReference>
<dbReference type="InterPro" id="IPR012938">
    <property type="entry name" value="Glc/Sorbosone_DH"/>
</dbReference>
<dbReference type="PANTHER" id="PTHR19328">
    <property type="entry name" value="HEDGEHOG-INTERACTING PROTEIN"/>
    <property type="match status" value="1"/>
</dbReference>
<organism evidence="3 4">
    <name type="scientific">Teichococcus globiformis</name>
    <dbReference type="NCBI Taxonomy" id="2307229"/>
    <lineage>
        <taxon>Bacteria</taxon>
        <taxon>Pseudomonadati</taxon>
        <taxon>Pseudomonadota</taxon>
        <taxon>Alphaproteobacteria</taxon>
        <taxon>Acetobacterales</taxon>
        <taxon>Roseomonadaceae</taxon>
        <taxon>Roseomonas</taxon>
    </lineage>
</organism>
<protein>
    <submittedName>
        <fullName evidence="3">PQQ-dependent sugar dehydrogenase</fullName>
        <ecNumber evidence="3">1.1.5.-</ecNumber>
    </submittedName>
</protein>